<reference evidence="7 8" key="1">
    <citation type="submission" date="2016-03" db="EMBL/GenBank/DDBJ databases">
        <title>Whole genome sequencing of Grifola frondosa 9006-11.</title>
        <authorList>
            <person name="Min B."/>
            <person name="Park H."/>
            <person name="Kim J.-G."/>
            <person name="Cho H."/>
            <person name="Oh Y.-L."/>
            <person name="Kong W.-S."/>
            <person name="Choi I.-G."/>
        </authorList>
    </citation>
    <scope>NUCLEOTIDE SEQUENCE [LARGE SCALE GENOMIC DNA]</scope>
    <source>
        <strain evidence="7 8">9006-11</strain>
    </source>
</reference>
<comment type="subcellular location">
    <subcellularLocation>
        <location evidence="1 6">Secreted</location>
        <location evidence="1 6">Cell wall</location>
    </subcellularLocation>
</comment>
<dbReference type="GO" id="GO:0009277">
    <property type="term" value="C:fungal-type cell wall"/>
    <property type="evidence" value="ECO:0007669"/>
    <property type="project" value="InterPro"/>
</dbReference>
<feature type="signal peptide" evidence="6">
    <location>
        <begin position="1"/>
        <end position="19"/>
    </location>
</feature>
<dbReference type="Proteomes" id="UP000092993">
    <property type="component" value="Unassembled WGS sequence"/>
</dbReference>
<keyword evidence="5 6" id="KW-1015">Disulfide bond</keyword>
<evidence type="ECO:0000256" key="2">
    <source>
        <dbReference type="ARBA" id="ARBA00010446"/>
    </source>
</evidence>
<evidence type="ECO:0000256" key="3">
    <source>
        <dbReference type="ARBA" id="ARBA00022512"/>
    </source>
</evidence>
<dbReference type="STRING" id="5627.A0A1C7M846"/>
<protein>
    <recommendedName>
        <fullName evidence="6">Hydrophobin</fullName>
    </recommendedName>
</protein>
<feature type="chain" id="PRO_5013984368" description="Hydrophobin" evidence="6">
    <location>
        <begin position="20"/>
        <end position="85"/>
    </location>
</feature>
<sequence length="85" mass="8350">MMSSKLTLVLSTLAVLATANPTPDEPASSCNTAPIQCCESVQPASSGVAAALLASVGVVVQDPTTPIGITCSPISDFGVGSGGTW</sequence>
<evidence type="ECO:0000256" key="1">
    <source>
        <dbReference type="ARBA" id="ARBA00004191"/>
    </source>
</evidence>
<dbReference type="InterPro" id="IPR001338">
    <property type="entry name" value="Class_I_Hydrophobin"/>
</dbReference>
<organism evidence="7 8">
    <name type="scientific">Grifola frondosa</name>
    <name type="common">Maitake</name>
    <name type="synonym">Polyporus frondosus</name>
    <dbReference type="NCBI Taxonomy" id="5627"/>
    <lineage>
        <taxon>Eukaryota</taxon>
        <taxon>Fungi</taxon>
        <taxon>Dikarya</taxon>
        <taxon>Basidiomycota</taxon>
        <taxon>Agaricomycotina</taxon>
        <taxon>Agaricomycetes</taxon>
        <taxon>Polyporales</taxon>
        <taxon>Grifolaceae</taxon>
        <taxon>Grifola</taxon>
    </lineage>
</organism>
<evidence type="ECO:0000313" key="7">
    <source>
        <dbReference type="EMBL" id="OBZ73083.1"/>
    </source>
</evidence>
<evidence type="ECO:0000313" key="8">
    <source>
        <dbReference type="Proteomes" id="UP000092993"/>
    </source>
</evidence>
<dbReference type="Pfam" id="PF01185">
    <property type="entry name" value="Hydrophobin"/>
    <property type="match status" value="1"/>
</dbReference>
<keyword evidence="6" id="KW-0732">Signal</keyword>
<keyword evidence="8" id="KW-1185">Reference proteome</keyword>
<keyword evidence="3 6" id="KW-0134">Cell wall</keyword>
<dbReference type="OMA" id="PVQCCAT"/>
<evidence type="ECO:0000256" key="5">
    <source>
        <dbReference type="ARBA" id="ARBA00023157"/>
    </source>
</evidence>
<keyword evidence="4 6" id="KW-0964">Secreted</keyword>
<comment type="caution">
    <text evidence="7">The sequence shown here is derived from an EMBL/GenBank/DDBJ whole genome shotgun (WGS) entry which is preliminary data.</text>
</comment>
<name>A0A1C7M846_GRIFR</name>
<comment type="similarity">
    <text evidence="2 6">Belongs to the fungal hydrophobin family.</text>
</comment>
<proteinExistence type="inferred from homology"/>
<dbReference type="CDD" id="cd23507">
    <property type="entry name" value="hydrophobin_I"/>
    <property type="match status" value="1"/>
</dbReference>
<accession>A0A1C7M846</accession>
<dbReference type="SMART" id="SM00075">
    <property type="entry name" value="HYDRO"/>
    <property type="match status" value="1"/>
</dbReference>
<dbReference type="GO" id="GO:0005199">
    <property type="term" value="F:structural constituent of cell wall"/>
    <property type="evidence" value="ECO:0007669"/>
    <property type="project" value="InterPro"/>
</dbReference>
<evidence type="ECO:0000256" key="4">
    <source>
        <dbReference type="ARBA" id="ARBA00022525"/>
    </source>
</evidence>
<evidence type="ECO:0000256" key="6">
    <source>
        <dbReference type="RuleBase" id="RU365009"/>
    </source>
</evidence>
<gene>
    <name evidence="7" type="ORF">A0H81_06676</name>
</gene>
<dbReference type="AlphaFoldDB" id="A0A1C7M846"/>
<dbReference type="EMBL" id="LUGG01000007">
    <property type="protein sequence ID" value="OBZ73083.1"/>
    <property type="molecule type" value="Genomic_DNA"/>
</dbReference>